<evidence type="ECO:0000313" key="2">
    <source>
        <dbReference type="EMBL" id="SEL40866.1"/>
    </source>
</evidence>
<evidence type="ECO:0000313" key="3">
    <source>
        <dbReference type="Proteomes" id="UP000183894"/>
    </source>
</evidence>
<dbReference type="Proteomes" id="UP000183894">
    <property type="component" value="Unassembled WGS sequence"/>
</dbReference>
<dbReference type="RefSeq" id="WP_074793929.1">
    <property type="nucleotide sequence ID" value="NZ_FOAD01000004.1"/>
</dbReference>
<protein>
    <submittedName>
        <fullName evidence="2">Uncharacterized protein</fullName>
    </submittedName>
</protein>
<feature type="transmembrane region" description="Helical" evidence="1">
    <location>
        <begin position="85"/>
        <end position="106"/>
    </location>
</feature>
<gene>
    <name evidence="2" type="ORF">SAMN04488691_104244</name>
</gene>
<feature type="transmembrane region" description="Helical" evidence="1">
    <location>
        <begin position="192"/>
        <end position="212"/>
    </location>
</feature>
<keyword evidence="1" id="KW-1133">Transmembrane helix</keyword>
<keyword evidence="1" id="KW-0472">Membrane</keyword>
<dbReference type="EMBL" id="FOAD01000004">
    <property type="protein sequence ID" value="SEL40866.1"/>
    <property type="molecule type" value="Genomic_DNA"/>
</dbReference>
<feature type="transmembrane region" description="Helical" evidence="1">
    <location>
        <begin position="233"/>
        <end position="252"/>
    </location>
</feature>
<feature type="transmembrane region" description="Helical" evidence="1">
    <location>
        <begin position="258"/>
        <end position="277"/>
    </location>
</feature>
<organism evidence="2 3">
    <name type="scientific">Haloferax larsenii</name>
    <dbReference type="NCBI Taxonomy" id="302484"/>
    <lineage>
        <taxon>Archaea</taxon>
        <taxon>Methanobacteriati</taxon>
        <taxon>Methanobacteriota</taxon>
        <taxon>Stenosarchaea group</taxon>
        <taxon>Halobacteria</taxon>
        <taxon>Halobacteriales</taxon>
        <taxon>Haloferacaceae</taxon>
        <taxon>Haloferax</taxon>
    </lineage>
</organism>
<dbReference type="AlphaFoldDB" id="A0A1H7PZ56"/>
<evidence type="ECO:0000256" key="1">
    <source>
        <dbReference type="SAM" id="Phobius"/>
    </source>
</evidence>
<reference evidence="2 3" key="1">
    <citation type="submission" date="2016-10" db="EMBL/GenBank/DDBJ databases">
        <authorList>
            <person name="de Groot N.N."/>
        </authorList>
    </citation>
    <scope>NUCLEOTIDE SEQUENCE [LARGE SCALE GENOMIC DNA]</scope>
    <source>
        <strain evidence="2 3">CDM_5</strain>
    </source>
</reference>
<accession>A0A1H7PZ56</accession>
<dbReference type="OrthoDB" id="307743at2157"/>
<sequence>MSIAIGHFAFGAALTALTAALFVPRFRFHRTVVVFGGLWAMIPDFYHVSPVGGSFVRLLHDSAAADLFWGHGALDALDATDSKEIAALFLGFFFVATVLSEIRMAAVRGRVEDGARSGGYSPVVANSLLFANSSPGADSPPVAPDGDVETTPVGRSWLDTSVFGRSAKRAAAFTALLAGVGLQSLLFSRPQYIGLLVGLGALLELVGLTMLLDVSPFDRWVKSAFPPVVRTMGALVVTFAALAVAGGLLIPIQQLTPLALSYAALAIVIVLQTIRLWESAV</sequence>
<proteinExistence type="predicted"/>
<keyword evidence="1" id="KW-0812">Transmembrane</keyword>
<name>A0A1H7PZ56_HALLR</name>